<protein>
    <submittedName>
        <fullName evidence="2">Uncharacterized protein</fullName>
    </submittedName>
</protein>
<reference evidence="2 3" key="1">
    <citation type="journal article" date="2018" name="Science">
        <title>The opium poppy genome and morphinan production.</title>
        <authorList>
            <person name="Guo L."/>
            <person name="Winzer T."/>
            <person name="Yang X."/>
            <person name="Li Y."/>
            <person name="Ning Z."/>
            <person name="He Z."/>
            <person name="Teodor R."/>
            <person name="Lu Y."/>
            <person name="Bowser T.A."/>
            <person name="Graham I.A."/>
            <person name="Ye K."/>
        </authorList>
    </citation>
    <scope>NUCLEOTIDE SEQUENCE [LARGE SCALE GENOMIC DNA]</scope>
    <source>
        <strain evidence="3">cv. HN1</strain>
        <tissue evidence="2">Leaves</tissue>
    </source>
</reference>
<gene>
    <name evidence="2" type="ORF">C5167_033274</name>
</gene>
<evidence type="ECO:0000256" key="1">
    <source>
        <dbReference type="SAM" id="MobiDB-lite"/>
    </source>
</evidence>
<feature type="compositionally biased region" description="Basic and acidic residues" evidence="1">
    <location>
        <begin position="63"/>
        <end position="92"/>
    </location>
</feature>
<dbReference type="Proteomes" id="UP000316621">
    <property type="component" value="Chromosome 7"/>
</dbReference>
<dbReference type="EMBL" id="CM010721">
    <property type="protein sequence ID" value="RZC70143.1"/>
    <property type="molecule type" value="Genomic_DNA"/>
</dbReference>
<dbReference type="AlphaFoldDB" id="A0A4Y7K9W2"/>
<accession>A0A4Y7K9W2</accession>
<organism evidence="2 3">
    <name type="scientific">Papaver somniferum</name>
    <name type="common">Opium poppy</name>
    <dbReference type="NCBI Taxonomy" id="3469"/>
    <lineage>
        <taxon>Eukaryota</taxon>
        <taxon>Viridiplantae</taxon>
        <taxon>Streptophyta</taxon>
        <taxon>Embryophyta</taxon>
        <taxon>Tracheophyta</taxon>
        <taxon>Spermatophyta</taxon>
        <taxon>Magnoliopsida</taxon>
        <taxon>Ranunculales</taxon>
        <taxon>Papaveraceae</taxon>
        <taxon>Papaveroideae</taxon>
        <taxon>Papaver</taxon>
    </lineage>
</organism>
<dbReference type="Gramene" id="RZC70143">
    <property type="protein sequence ID" value="RZC70143"/>
    <property type="gene ID" value="C5167_033274"/>
</dbReference>
<evidence type="ECO:0000313" key="3">
    <source>
        <dbReference type="Proteomes" id="UP000316621"/>
    </source>
</evidence>
<sequence length="115" mass="13279">MVQLRNYYFVPERTSRLSASRNCSITIVIFPVDLHFVLLDLVEICEILAELLTGFGRVKSRGEKRLRNEDDKCLSEENNGRGRMGRETEMAEKSGGFKGRFEHLKIERKEVVKTS</sequence>
<name>A0A4Y7K9W2_PAPSO</name>
<keyword evidence="3" id="KW-1185">Reference proteome</keyword>
<feature type="region of interest" description="Disordered" evidence="1">
    <location>
        <begin position="63"/>
        <end position="93"/>
    </location>
</feature>
<evidence type="ECO:0000313" key="2">
    <source>
        <dbReference type="EMBL" id="RZC70143.1"/>
    </source>
</evidence>
<proteinExistence type="predicted"/>